<dbReference type="InParanoid" id="A0A1Y1UQT3"/>
<keyword evidence="7" id="KW-1185">Reference proteome</keyword>
<comment type="subcellular location">
    <subcellularLocation>
        <location evidence="1">Membrane</location>
    </subcellularLocation>
</comment>
<dbReference type="Pfam" id="PF04116">
    <property type="entry name" value="FA_hydroxylase"/>
    <property type="match status" value="1"/>
</dbReference>
<evidence type="ECO:0000256" key="1">
    <source>
        <dbReference type="ARBA" id="ARBA00004370"/>
    </source>
</evidence>
<evidence type="ECO:0000313" key="6">
    <source>
        <dbReference type="EMBL" id="ORX39937.1"/>
    </source>
</evidence>
<dbReference type="InterPro" id="IPR050307">
    <property type="entry name" value="Sterol_Desaturase_Related"/>
</dbReference>
<evidence type="ECO:0000313" key="7">
    <source>
        <dbReference type="Proteomes" id="UP000193218"/>
    </source>
</evidence>
<proteinExistence type="predicted"/>
<dbReference type="GeneID" id="33554998"/>
<dbReference type="GO" id="GO:0008610">
    <property type="term" value="P:lipid biosynthetic process"/>
    <property type="evidence" value="ECO:0007669"/>
    <property type="project" value="InterPro"/>
</dbReference>
<comment type="caution">
    <text evidence="6">The sequence shown here is derived from an EMBL/GenBank/DDBJ whole genome shotgun (WGS) entry which is preliminary data.</text>
</comment>
<dbReference type="OrthoDB" id="408954at2759"/>
<keyword evidence="4" id="KW-0472">Membrane</keyword>
<dbReference type="FunCoup" id="A0A1Y1UQT3">
    <property type="interactions" value="86"/>
</dbReference>
<reference evidence="6 7" key="1">
    <citation type="submission" date="2017-03" db="EMBL/GenBank/DDBJ databases">
        <title>Widespread Adenine N6-methylation of Active Genes in Fungi.</title>
        <authorList>
            <consortium name="DOE Joint Genome Institute"/>
            <person name="Mondo S.J."/>
            <person name="Dannebaum R.O."/>
            <person name="Kuo R.C."/>
            <person name="Louie K.B."/>
            <person name="Bewick A.J."/>
            <person name="Labutti K."/>
            <person name="Haridas S."/>
            <person name="Kuo A."/>
            <person name="Salamov A."/>
            <person name="Ahrendt S.R."/>
            <person name="Lau R."/>
            <person name="Bowen B.P."/>
            <person name="Lipzen A."/>
            <person name="Sullivan W."/>
            <person name="Andreopoulos W.B."/>
            <person name="Clum A."/>
            <person name="Lindquist E."/>
            <person name="Daum C."/>
            <person name="Northen T.R."/>
            <person name="Ramamoorthy G."/>
            <person name="Schmitz R.J."/>
            <person name="Gryganskyi A."/>
            <person name="Culley D."/>
            <person name="Magnuson J."/>
            <person name="James T.Y."/>
            <person name="O'Malley M.A."/>
            <person name="Stajich J.E."/>
            <person name="Spatafora J.W."/>
            <person name="Visel A."/>
            <person name="Grigoriev I.V."/>
        </authorList>
    </citation>
    <scope>NUCLEOTIDE SEQUENCE [LARGE SCALE GENOMIC DNA]</scope>
    <source>
        <strain evidence="6 7">NRRL Y-17943</strain>
    </source>
</reference>
<dbReference type="AlphaFoldDB" id="A0A1Y1UQT3"/>
<dbReference type="STRING" id="4999.A0A1Y1UQT3"/>
<dbReference type="GO" id="GO:0016491">
    <property type="term" value="F:oxidoreductase activity"/>
    <property type="evidence" value="ECO:0007669"/>
    <property type="project" value="InterPro"/>
</dbReference>
<dbReference type="GO" id="GO:0016020">
    <property type="term" value="C:membrane"/>
    <property type="evidence" value="ECO:0007669"/>
    <property type="project" value="UniProtKB-SubCell"/>
</dbReference>
<evidence type="ECO:0000259" key="5">
    <source>
        <dbReference type="Pfam" id="PF04116"/>
    </source>
</evidence>
<evidence type="ECO:0000256" key="2">
    <source>
        <dbReference type="ARBA" id="ARBA00022692"/>
    </source>
</evidence>
<dbReference type="Proteomes" id="UP000193218">
    <property type="component" value="Unassembled WGS sequence"/>
</dbReference>
<keyword evidence="3" id="KW-1133">Transmembrane helix</keyword>
<accession>A0A1Y1UQT3</accession>
<evidence type="ECO:0000256" key="3">
    <source>
        <dbReference type="ARBA" id="ARBA00022989"/>
    </source>
</evidence>
<dbReference type="PANTHER" id="PTHR11863">
    <property type="entry name" value="STEROL DESATURASE"/>
    <property type="match status" value="1"/>
</dbReference>
<feature type="domain" description="Fatty acid hydroxylase" evidence="5">
    <location>
        <begin position="174"/>
        <end position="309"/>
    </location>
</feature>
<organism evidence="6 7">
    <name type="scientific">Kockovaella imperatae</name>
    <dbReference type="NCBI Taxonomy" id="4999"/>
    <lineage>
        <taxon>Eukaryota</taxon>
        <taxon>Fungi</taxon>
        <taxon>Dikarya</taxon>
        <taxon>Basidiomycota</taxon>
        <taxon>Agaricomycotina</taxon>
        <taxon>Tremellomycetes</taxon>
        <taxon>Tremellales</taxon>
        <taxon>Cuniculitremaceae</taxon>
        <taxon>Kockovaella</taxon>
    </lineage>
</organism>
<evidence type="ECO:0000256" key="4">
    <source>
        <dbReference type="ARBA" id="ARBA00023136"/>
    </source>
</evidence>
<gene>
    <name evidence="6" type="ORF">BD324DRAFT_576472</name>
</gene>
<sequence>MSLLLPPINSTLVATITPIHFQPPFYHTSRASVLPFIADKWLSLAAPIIGYWVWSLLFHYLDTAKWPYFESKRIHESPEVLSRNKVTVSEVVKAVLVQHAIQTGLGILWFEKEEDILRREVYVDHMAKMAWLAPYVARVVFVICGRSGEDILKRHGQSLVQWVYWWGIPTVQLLWAFFIMDTWEYFWHRACHTSTFLYRNFHSVHHRLYVPYAFGALYNHPLEGLVFDTIGAAVSHYLSGMTMRQAIVFFVISEVKTVDDHSGYKLWWDPFQFLFANNSDYHDIHHQAYGIKTNFSQPFFTNWDKILGTEMTREQAAKRTRRPIKVE</sequence>
<dbReference type="InterPro" id="IPR006694">
    <property type="entry name" value="Fatty_acid_hydroxylase"/>
</dbReference>
<dbReference type="EMBL" id="NBSH01000002">
    <property type="protein sequence ID" value="ORX39937.1"/>
    <property type="molecule type" value="Genomic_DNA"/>
</dbReference>
<dbReference type="GO" id="GO:0005506">
    <property type="term" value="F:iron ion binding"/>
    <property type="evidence" value="ECO:0007669"/>
    <property type="project" value="InterPro"/>
</dbReference>
<dbReference type="RefSeq" id="XP_021873722.1">
    <property type="nucleotide sequence ID" value="XM_022013190.1"/>
</dbReference>
<name>A0A1Y1UQT3_9TREE</name>
<keyword evidence="2" id="KW-0812">Transmembrane</keyword>
<protein>
    <submittedName>
        <fullName evidence="6">Putative Sphinganine C4-hydroxylase</fullName>
    </submittedName>
</protein>